<organism evidence="1 2">
    <name type="scientific">candidate division WOR-1 bacterium RIFCSPHIGHO2_01_FULL_53_15</name>
    <dbReference type="NCBI Taxonomy" id="1802564"/>
    <lineage>
        <taxon>Bacteria</taxon>
        <taxon>Bacillati</taxon>
        <taxon>Saganbacteria</taxon>
    </lineage>
</organism>
<dbReference type="Proteomes" id="UP000178724">
    <property type="component" value="Unassembled WGS sequence"/>
</dbReference>
<evidence type="ECO:0000313" key="2">
    <source>
        <dbReference type="Proteomes" id="UP000178724"/>
    </source>
</evidence>
<comment type="caution">
    <text evidence="1">The sequence shown here is derived from an EMBL/GenBank/DDBJ whole genome shotgun (WGS) entry which is preliminary data.</text>
</comment>
<accession>A0A1F4PZX6</accession>
<gene>
    <name evidence="1" type="ORF">A2625_02435</name>
</gene>
<dbReference type="AlphaFoldDB" id="A0A1F4PZX6"/>
<name>A0A1F4PZX6_UNCSA</name>
<evidence type="ECO:0008006" key="3">
    <source>
        <dbReference type="Google" id="ProtNLM"/>
    </source>
</evidence>
<evidence type="ECO:0000313" key="1">
    <source>
        <dbReference type="EMBL" id="OGB89160.1"/>
    </source>
</evidence>
<protein>
    <recommendedName>
        <fullName evidence="3">Restriction endonuclease type II DpnII-like domain-containing protein</fullName>
    </recommendedName>
</protein>
<proteinExistence type="predicted"/>
<dbReference type="EMBL" id="METM01000029">
    <property type="protein sequence ID" value="OGB89160.1"/>
    <property type="molecule type" value="Genomic_DNA"/>
</dbReference>
<reference evidence="1 2" key="1">
    <citation type="journal article" date="2016" name="Nat. Commun.">
        <title>Thousands of microbial genomes shed light on interconnected biogeochemical processes in an aquifer system.</title>
        <authorList>
            <person name="Anantharaman K."/>
            <person name="Brown C.T."/>
            <person name="Hug L.A."/>
            <person name="Sharon I."/>
            <person name="Castelle C.J."/>
            <person name="Probst A.J."/>
            <person name="Thomas B.C."/>
            <person name="Singh A."/>
            <person name="Wilkins M.J."/>
            <person name="Karaoz U."/>
            <person name="Brodie E.L."/>
            <person name="Williams K.H."/>
            <person name="Hubbard S.S."/>
            <person name="Banfield J.F."/>
        </authorList>
    </citation>
    <scope>NUCLEOTIDE SEQUENCE [LARGE SCALE GENOMIC DNA]</scope>
</reference>
<sequence length="314" mass="36764">MDNIELFEYSLKNTEHIFDDANKKEKIIITKDAHKTNKPIKNNERLIGLITSYQTMRGKLSKKQEDDLVGEIDSILFNNSHMNYTAFAQYLMVWDMPYSSLSCEREEDRMPLLRELINKYINDRHQMYLSHGYSNIVLQVLADNYSHKRAGKTGVSKIAALVESAGFKRINNDNDFDKDTFYLLPDRGDNKYFRDICSKHNVKFRWSKSKQGKMPDFYIQKASNAWIIEHKHKKGSGGGQYSQIVELVDFLKYTDKNISYVAFLDGIMFNELINASCDNKMSKAKRDIYRYLRQNKNNYFVNTAGFIRLLKTIK</sequence>